<dbReference type="AlphaFoldDB" id="A0AA95NHN5"/>
<dbReference type="Pfam" id="PF01925">
    <property type="entry name" value="TauE"/>
    <property type="match status" value="1"/>
</dbReference>
<evidence type="ECO:0000256" key="1">
    <source>
        <dbReference type="ARBA" id="ARBA00004141"/>
    </source>
</evidence>
<keyword evidence="5" id="KW-1003">Cell membrane</keyword>
<accession>A0AA95NHN5</accession>
<protein>
    <recommendedName>
        <fullName evidence="5">Probable membrane transporter protein</fullName>
    </recommendedName>
</protein>
<evidence type="ECO:0000313" key="7">
    <source>
        <dbReference type="Proteomes" id="UP001177769"/>
    </source>
</evidence>
<dbReference type="PANTHER" id="PTHR43483">
    <property type="entry name" value="MEMBRANE TRANSPORTER PROTEIN HI_0806-RELATED"/>
    <property type="match status" value="1"/>
</dbReference>
<feature type="transmembrane region" description="Helical" evidence="5">
    <location>
        <begin position="180"/>
        <end position="200"/>
    </location>
</feature>
<feature type="transmembrane region" description="Helical" evidence="5">
    <location>
        <begin position="255"/>
        <end position="272"/>
    </location>
</feature>
<dbReference type="GO" id="GO:0005886">
    <property type="term" value="C:plasma membrane"/>
    <property type="evidence" value="ECO:0007669"/>
    <property type="project" value="UniProtKB-SubCell"/>
</dbReference>
<feature type="transmembrane region" description="Helical" evidence="5">
    <location>
        <begin position="7"/>
        <end position="40"/>
    </location>
</feature>
<gene>
    <name evidence="6" type="ORF">PFX98_12135</name>
</gene>
<proteinExistence type="inferred from homology"/>
<feature type="transmembrane region" description="Helical" evidence="5">
    <location>
        <begin position="91"/>
        <end position="107"/>
    </location>
</feature>
<reference evidence="6" key="1">
    <citation type="submission" date="2023-01" db="EMBL/GenBank/DDBJ databases">
        <title>Whole genome sequence of Paucibacter sp. S2-9 isolated from pond sediment.</title>
        <authorList>
            <person name="Jung J.Y."/>
        </authorList>
    </citation>
    <scope>NUCLEOTIDE SEQUENCE</scope>
    <source>
        <strain evidence="6">S2-9</strain>
    </source>
</reference>
<feature type="transmembrane region" description="Helical" evidence="5">
    <location>
        <begin position="212"/>
        <end position="235"/>
    </location>
</feature>
<comment type="similarity">
    <text evidence="5">Belongs to the 4-toluene sulfonate uptake permease (TSUP) (TC 2.A.102) family.</text>
</comment>
<evidence type="ECO:0000313" key="6">
    <source>
        <dbReference type="EMBL" id="WIT14335.1"/>
    </source>
</evidence>
<feature type="transmembrane region" description="Helical" evidence="5">
    <location>
        <begin position="113"/>
        <end position="130"/>
    </location>
</feature>
<dbReference type="PANTHER" id="PTHR43483:SF3">
    <property type="entry name" value="MEMBRANE TRANSPORTER PROTEIN HI_0806-RELATED"/>
    <property type="match status" value="1"/>
</dbReference>
<comment type="subcellular location">
    <subcellularLocation>
        <location evidence="5">Cell membrane</location>
        <topology evidence="5">Multi-pass membrane protein</topology>
    </subcellularLocation>
    <subcellularLocation>
        <location evidence="1">Membrane</location>
        <topology evidence="1">Multi-pass membrane protein</topology>
    </subcellularLocation>
</comment>
<keyword evidence="3 5" id="KW-1133">Transmembrane helix</keyword>
<feature type="transmembrane region" description="Helical" evidence="5">
    <location>
        <begin position="142"/>
        <end position="160"/>
    </location>
</feature>
<feature type="transmembrane region" description="Helical" evidence="5">
    <location>
        <begin position="52"/>
        <end position="71"/>
    </location>
</feature>
<organism evidence="6 7">
    <name type="scientific">Paucibacter sediminis</name>
    <dbReference type="NCBI Taxonomy" id="3019553"/>
    <lineage>
        <taxon>Bacteria</taxon>
        <taxon>Pseudomonadati</taxon>
        <taxon>Pseudomonadota</taxon>
        <taxon>Betaproteobacteria</taxon>
        <taxon>Burkholderiales</taxon>
        <taxon>Sphaerotilaceae</taxon>
        <taxon>Roseateles</taxon>
    </lineage>
</organism>
<dbReference type="InterPro" id="IPR002781">
    <property type="entry name" value="TM_pro_TauE-like"/>
</dbReference>
<name>A0AA95NHN5_9BURK</name>
<dbReference type="KEGG" id="pais:PFX98_12135"/>
<sequence length="278" mass="28120">MGMELIAYIGLGAATGVLAGLLGVGGGIVIVPLLVLMFGALPWGPAHAAHMAHLALGTSLASIVFTSLASVRAHHRRGAVDWGLVKRLSPGLVLGTLAGTALAAALSTPALKALFVCFAWIVGVQMLLNLRPTAARTLPAPAGLHLAGAGIGVFSSLVGIGGGSVSVPFMSWCSVPLHRAIATSAALGFPIALAGSLGFIANGLQAEARGQVLPALCLGYVYLPALAGIALGSVLTAPLGARLAHALPVARLKQLFALLLLVLGTRMAWGLIKPWLWA</sequence>
<dbReference type="Proteomes" id="UP001177769">
    <property type="component" value="Chromosome"/>
</dbReference>
<evidence type="ECO:0000256" key="5">
    <source>
        <dbReference type="RuleBase" id="RU363041"/>
    </source>
</evidence>
<dbReference type="EMBL" id="CP116346">
    <property type="protein sequence ID" value="WIT14335.1"/>
    <property type="molecule type" value="Genomic_DNA"/>
</dbReference>
<evidence type="ECO:0000256" key="3">
    <source>
        <dbReference type="ARBA" id="ARBA00022989"/>
    </source>
</evidence>
<evidence type="ECO:0000256" key="2">
    <source>
        <dbReference type="ARBA" id="ARBA00022692"/>
    </source>
</evidence>
<keyword evidence="4 5" id="KW-0472">Membrane</keyword>
<dbReference type="RefSeq" id="WP_285235464.1">
    <property type="nucleotide sequence ID" value="NZ_CP116346.1"/>
</dbReference>
<evidence type="ECO:0000256" key="4">
    <source>
        <dbReference type="ARBA" id="ARBA00023136"/>
    </source>
</evidence>
<keyword evidence="7" id="KW-1185">Reference proteome</keyword>
<keyword evidence="2 5" id="KW-0812">Transmembrane</keyword>